<keyword evidence="3" id="KW-1185">Reference proteome</keyword>
<proteinExistence type="predicted"/>
<evidence type="ECO:0000313" key="3">
    <source>
        <dbReference type="Proteomes" id="UP000828251"/>
    </source>
</evidence>
<reference evidence="2 3" key="1">
    <citation type="journal article" date="2021" name="Plant Biotechnol. J.">
        <title>Multi-omics assisted identification of the key and species-specific regulatory components of drought-tolerant mechanisms in Gossypium stocksii.</title>
        <authorList>
            <person name="Yu D."/>
            <person name="Ke L."/>
            <person name="Zhang D."/>
            <person name="Wu Y."/>
            <person name="Sun Y."/>
            <person name="Mei J."/>
            <person name="Sun J."/>
            <person name="Sun Y."/>
        </authorList>
    </citation>
    <scope>NUCLEOTIDE SEQUENCE [LARGE SCALE GENOMIC DNA]</scope>
    <source>
        <strain evidence="3">cv. E1</strain>
        <tissue evidence="2">Leaf</tissue>
    </source>
</reference>
<organism evidence="2 3">
    <name type="scientific">Gossypium stocksii</name>
    <dbReference type="NCBI Taxonomy" id="47602"/>
    <lineage>
        <taxon>Eukaryota</taxon>
        <taxon>Viridiplantae</taxon>
        <taxon>Streptophyta</taxon>
        <taxon>Embryophyta</taxon>
        <taxon>Tracheophyta</taxon>
        <taxon>Spermatophyta</taxon>
        <taxon>Magnoliopsida</taxon>
        <taxon>eudicotyledons</taxon>
        <taxon>Gunneridae</taxon>
        <taxon>Pentapetalae</taxon>
        <taxon>rosids</taxon>
        <taxon>malvids</taxon>
        <taxon>Malvales</taxon>
        <taxon>Malvaceae</taxon>
        <taxon>Malvoideae</taxon>
        <taxon>Gossypium</taxon>
    </lineage>
</organism>
<dbReference type="AlphaFoldDB" id="A0A9D3WK27"/>
<dbReference type="EMBL" id="JAIQCV010000001">
    <property type="protein sequence ID" value="KAH1130145.1"/>
    <property type="molecule type" value="Genomic_DNA"/>
</dbReference>
<dbReference type="GO" id="GO:0003676">
    <property type="term" value="F:nucleic acid binding"/>
    <property type="evidence" value="ECO:0007669"/>
    <property type="project" value="InterPro"/>
</dbReference>
<dbReference type="Pfam" id="PF13456">
    <property type="entry name" value="RVT_3"/>
    <property type="match status" value="1"/>
</dbReference>
<dbReference type="OrthoDB" id="977397at2759"/>
<dbReference type="GO" id="GO:0004523">
    <property type="term" value="F:RNA-DNA hybrid ribonuclease activity"/>
    <property type="evidence" value="ECO:0007669"/>
    <property type="project" value="InterPro"/>
</dbReference>
<gene>
    <name evidence="2" type="ORF">J1N35_001523</name>
</gene>
<sequence length="155" mass="17397">MDLQLKQFSVRHNSGIYVFLKTDGAINSVSGCTVAGDVIRNNKWEWILGYNRSLGKGSAKTAKLWGLLDGRLILQKQGYNVVIIRSDNLENMISINERMPGGSKNALIRRIQQILAFEESWYLTYSPRETNRIAGVLVKMALSSVDSLHIFAEPP</sequence>
<dbReference type="InterPro" id="IPR053151">
    <property type="entry name" value="RNase_H-like"/>
</dbReference>
<evidence type="ECO:0000259" key="1">
    <source>
        <dbReference type="Pfam" id="PF13456"/>
    </source>
</evidence>
<dbReference type="SUPFAM" id="SSF53098">
    <property type="entry name" value="Ribonuclease H-like"/>
    <property type="match status" value="1"/>
</dbReference>
<evidence type="ECO:0000313" key="2">
    <source>
        <dbReference type="EMBL" id="KAH1130145.1"/>
    </source>
</evidence>
<dbReference type="InterPro" id="IPR044730">
    <property type="entry name" value="RNase_H-like_dom_plant"/>
</dbReference>
<dbReference type="InterPro" id="IPR012337">
    <property type="entry name" value="RNaseH-like_sf"/>
</dbReference>
<protein>
    <recommendedName>
        <fullName evidence="1">RNase H type-1 domain-containing protein</fullName>
    </recommendedName>
</protein>
<dbReference type="InterPro" id="IPR036397">
    <property type="entry name" value="RNaseH_sf"/>
</dbReference>
<feature type="domain" description="RNase H type-1" evidence="1">
    <location>
        <begin position="22"/>
        <end position="141"/>
    </location>
</feature>
<dbReference type="PANTHER" id="PTHR47723">
    <property type="entry name" value="OS05G0353850 PROTEIN"/>
    <property type="match status" value="1"/>
</dbReference>
<accession>A0A9D3WK27</accession>
<name>A0A9D3WK27_9ROSI</name>
<dbReference type="InterPro" id="IPR002156">
    <property type="entry name" value="RNaseH_domain"/>
</dbReference>
<dbReference type="PANTHER" id="PTHR47723:SF19">
    <property type="entry name" value="POLYNUCLEOTIDYL TRANSFERASE, RIBONUCLEASE H-LIKE SUPERFAMILY PROTEIN"/>
    <property type="match status" value="1"/>
</dbReference>
<comment type="caution">
    <text evidence="2">The sequence shown here is derived from an EMBL/GenBank/DDBJ whole genome shotgun (WGS) entry which is preliminary data.</text>
</comment>
<dbReference type="CDD" id="cd06222">
    <property type="entry name" value="RNase_H_like"/>
    <property type="match status" value="1"/>
</dbReference>
<dbReference type="Gene3D" id="3.30.420.10">
    <property type="entry name" value="Ribonuclease H-like superfamily/Ribonuclease H"/>
    <property type="match status" value="1"/>
</dbReference>
<dbReference type="Proteomes" id="UP000828251">
    <property type="component" value="Unassembled WGS sequence"/>
</dbReference>